<feature type="transmembrane region" description="Helical" evidence="6">
    <location>
        <begin position="145"/>
        <end position="168"/>
    </location>
</feature>
<dbReference type="RefSeq" id="WP_380831291.1">
    <property type="nucleotide sequence ID" value="NZ_JBHTCG010000040.1"/>
</dbReference>
<protein>
    <submittedName>
        <fullName evidence="8">MFS transporter</fullName>
    </submittedName>
</protein>
<dbReference type="SUPFAM" id="SSF103473">
    <property type="entry name" value="MFS general substrate transporter"/>
    <property type="match status" value="1"/>
</dbReference>
<feature type="transmembrane region" description="Helical" evidence="6">
    <location>
        <begin position="248"/>
        <end position="272"/>
    </location>
</feature>
<accession>A0ABW2PK08</accession>
<feature type="transmembrane region" description="Helical" evidence="6">
    <location>
        <begin position="357"/>
        <end position="378"/>
    </location>
</feature>
<dbReference type="InterPro" id="IPR020846">
    <property type="entry name" value="MFS_dom"/>
</dbReference>
<sequence length="551" mass="56482">METGDTGTRGDGPAPARSRWAPMPFIALGVSLIIMDATIVNVAVPTIIGDLSLDASQAEWINSVYPLSLAALLILFGRMGDLLGRRRLFIAGLLLFGASSLIATLAGSGGVLIAGRLLQGVGAAMILPATLATVNASYTGRDRGVAFAIWGSTIGGMAAVGPLAGGWLTTDLSWRWAFLLNLPVILVVIAGTVRYVPETTDPHATRGADVPGALASVIGLGALVFALIEGERFGWWRTSPHARFGDWQWPWAVSPTPVALVVSAVALTLLVIDGRARARAGRPVLLDLSLFRIRGFRYGSIAALVVALGEFGLLFALPLCLQGALGYSALGTGVLILALAVGTFLSSGTTARFTRRYGARAVVRAGLAIEAVAVAGLRVCAGAEMTSWTIAGWLFLYGAGVGLATAQLTSVILDDVPVEKSGQASGMQSTVRQVGSALGIASLGTMLIVLLGTGTTDRLARTPGLTGQQRAAVSTAVRESAGAIIPTLAARPGGQAIRVAATAAMVDATRVVLFCAAGVLALGLLATFALPCGAAIRPAVEEVGSEELTGA</sequence>
<feature type="transmembrane region" description="Helical" evidence="6">
    <location>
        <begin position="60"/>
        <end position="76"/>
    </location>
</feature>
<evidence type="ECO:0000256" key="4">
    <source>
        <dbReference type="ARBA" id="ARBA00022989"/>
    </source>
</evidence>
<proteinExistence type="predicted"/>
<evidence type="ECO:0000256" key="5">
    <source>
        <dbReference type="ARBA" id="ARBA00023136"/>
    </source>
</evidence>
<dbReference type="InterPro" id="IPR011701">
    <property type="entry name" value="MFS"/>
</dbReference>
<evidence type="ECO:0000313" key="8">
    <source>
        <dbReference type="EMBL" id="MFC7387541.1"/>
    </source>
</evidence>
<keyword evidence="5 6" id="KW-0472">Membrane</keyword>
<comment type="caution">
    <text evidence="8">The sequence shown here is derived from an EMBL/GenBank/DDBJ whole genome shotgun (WGS) entry which is preliminary data.</text>
</comment>
<dbReference type="Gene3D" id="1.20.1720.10">
    <property type="entry name" value="Multidrug resistance protein D"/>
    <property type="match status" value="2"/>
</dbReference>
<feature type="transmembrane region" description="Helical" evidence="6">
    <location>
        <begin position="25"/>
        <end position="48"/>
    </location>
</feature>
<feature type="transmembrane region" description="Helical" evidence="6">
    <location>
        <begin position="88"/>
        <end position="114"/>
    </location>
</feature>
<name>A0ABW2PK08_9ACTN</name>
<feature type="transmembrane region" description="Helical" evidence="6">
    <location>
        <begin position="325"/>
        <end position="345"/>
    </location>
</feature>
<evidence type="ECO:0000313" key="9">
    <source>
        <dbReference type="Proteomes" id="UP001596496"/>
    </source>
</evidence>
<feature type="transmembrane region" description="Helical" evidence="6">
    <location>
        <begin position="174"/>
        <end position="196"/>
    </location>
</feature>
<dbReference type="PANTHER" id="PTHR42718:SF9">
    <property type="entry name" value="MAJOR FACILITATOR SUPERFAMILY MULTIDRUG TRANSPORTER MFSC"/>
    <property type="match status" value="1"/>
</dbReference>
<evidence type="ECO:0000256" key="6">
    <source>
        <dbReference type="SAM" id="Phobius"/>
    </source>
</evidence>
<dbReference type="Proteomes" id="UP001596496">
    <property type="component" value="Unassembled WGS sequence"/>
</dbReference>
<evidence type="ECO:0000256" key="1">
    <source>
        <dbReference type="ARBA" id="ARBA00004651"/>
    </source>
</evidence>
<dbReference type="InterPro" id="IPR036259">
    <property type="entry name" value="MFS_trans_sf"/>
</dbReference>
<feature type="transmembrane region" description="Helical" evidence="6">
    <location>
        <begin position="298"/>
        <end position="319"/>
    </location>
</feature>
<gene>
    <name evidence="8" type="ORF">ACFQSB_35425</name>
</gene>
<dbReference type="EMBL" id="JBHTCG010000040">
    <property type="protein sequence ID" value="MFC7387541.1"/>
    <property type="molecule type" value="Genomic_DNA"/>
</dbReference>
<keyword evidence="9" id="KW-1185">Reference proteome</keyword>
<comment type="subcellular location">
    <subcellularLocation>
        <location evidence="1">Cell membrane</location>
        <topology evidence="1">Multi-pass membrane protein</topology>
    </subcellularLocation>
</comment>
<feature type="transmembrane region" description="Helical" evidence="6">
    <location>
        <begin position="511"/>
        <end position="530"/>
    </location>
</feature>
<evidence type="ECO:0000256" key="3">
    <source>
        <dbReference type="ARBA" id="ARBA00022692"/>
    </source>
</evidence>
<keyword evidence="4 6" id="KW-1133">Transmembrane helix</keyword>
<feature type="domain" description="Major facilitator superfamily (MFS) profile" evidence="7">
    <location>
        <begin position="22"/>
        <end position="535"/>
    </location>
</feature>
<feature type="transmembrane region" description="Helical" evidence="6">
    <location>
        <begin position="120"/>
        <end position="138"/>
    </location>
</feature>
<feature type="transmembrane region" description="Helical" evidence="6">
    <location>
        <begin position="208"/>
        <end position="228"/>
    </location>
</feature>
<evidence type="ECO:0000259" key="7">
    <source>
        <dbReference type="PROSITE" id="PS50850"/>
    </source>
</evidence>
<dbReference type="Pfam" id="PF07690">
    <property type="entry name" value="MFS_1"/>
    <property type="match status" value="1"/>
</dbReference>
<keyword evidence="3 6" id="KW-0812">Transmembrane</keyword>
<dbReference type="PROSITE" id="PS50850">
    <property type="entry name" value="MFS"/>
    <property type="match status" value="1"/>
</dbReference>
<evidence type="ECO:0000256" key="2">
    <source>
        <dbReference type="ARBA" id="ARBA00022448"/>
    </source>
</evidence>
<organism evidence="8 9">
    <name type="scientific">Sphaerisporangium rhizosphaerae</name>
    <dbReference type="NCBI Taxonomy" id="2269375"/>
    <lineage>
        <taxon>Bacteria</taxon>
        <taxon>Bacillati</taxon>
        <taxon>Actinomycetota</taxon>
        <taxon>Actinomycetes</taxon>
        <taxon>Streptosporangiales</taxon>
        <taxon>Streptosporangiaceae</taxon>
        <taxon>Sphaerisporangium</taxon>
    </lineage>
</organism>
<keyword evidence="2" id="KW-0813">Transport</keyword>
<feature type="transmembrane region" description="Helical" evidence="6">
    <location>
        <begin position="390"/>
        <end position="413"/>
    </location>
</feature>
<reference evidence="9" key="1">
    <citation type="journal article" date="2019" name="Int. J. Syst. Evol. Microbiol.">
        <title>The Global Catalogue of Microorganisms (GCM) 10K type strain sequencing project: providing services to taxonomists for standard genome sequencing and annotation.</title>
        <authorList>
            <consortium name="The Broad Institute Genomics Platform"/>
            <consortium name="The Broad Institute Genome Sequencing Center for Infectious Disease"/>
            <person name="Wu L."/>
            <person name="Ma J."/>
        </authorList>
    </citation>
    <scope>NUCLEOTIDE SEQUENCE [LARGE SCALE GENOMIC DNA]</scope>
    <source>
        <strain evidence="9">CECT 7649</strain>
    </source>
</reference>
<dbReference type="CDD" id="cd17321">
    <property type="entry name" value="MFS_MMR_MDR_like"/>
    <property type="match status" value="1"/>
</dbReference>
<dbReference type="PANTHER" id="PTHR42718">
    <property type="entry name" value="MAJOR FACILITATOR SUPERFAMILY MULTIDRUG TRANSPORTER MFSC"/>
    <property type="match status" value="1"/>
</dbReference>
<feature type="transmembrane region" description="Helical" evidence="6">
    <location>
        <begin position="434"/>
        <end position="453"/>
    </location>
</feature>